<feature type="transmembrane region" description="Helical" evidence="2">
    <location>
        <begin position="397"/>
        <end position="417"/>
    </location>
</feature>
<dbReference type="PANTHER" id="PTHR34219">
    <property type="entry name" value="IRON-REGULATED INNER MEMBRANE PROTEIN-RELATED"/>
    <property type="match status" value="1"/>
</dbReference>
<feature type="transmembrane region" description="Helical" evidence="2">
    <location>
        <begin position="166"/>
        <end position="187"/>
    </location>
</feature>
<keyword evidence="2" id="KW-1133">Transmembrane helix</keyword>
<evidence type="ECO:0000256" key="2">
    <source>
        <dbReference type="SAM" id="Phobius"/>
    </source>
</evidence>
<evidence type="ECO:0000313" key="4">
    <source>
        <dbReference type="Proteomes" id="UP000823858"/>
    </source>
</evidence>
<feature type="transmembrane region" description="Helical" evidence="2">
    <location>
        <begin position="461"/>
        <end position="479"/>
    </location>
</feature>
<feature type="compositionally biased region" description="Basic and acidic residues" evidence="1">
    <location>
        <begin position="275"/>
        <end position="288"/>
    </location>
</feature>
<evidence type="ECO:0000313" key="3">
    <source>
        <dbReference type="EMBL" id="HJC83971.1"/>
    </source>
</evidence>
<feature type="compositionally biased region" description="Low complexity" evidence="1">
    <location>
        <begin position="261"/>
        <end position="273"/>
    </location>
</feature>
<proteinExistence type="predicted"/>
<reference evidence="3" key="1">
    <citation type="journal article" date="2021" name="PeerJ">
        <title>Extensive microbial diversity within the chicken gut microbiome revealed by metagenomics and culture.</title>
        <authorList>
            <person name="Gilroy R."/>
            <person name="Ravi A."/>
            <person name="Getino M."/>
            <person name="Pursley I."/>
            <person name="Horton D.L."/>
            <person name="Alikhan N.F."/>
            <person name="Baker D."/>
            <person name="Gharbi K."/>
            <person name="Hall N."/>
            <person name="Watson M."/>
            <person name="Adriaenssens E.M."/>
            <person name="Foster-Nyarko E."/>
            <person name="Jarju S."/>
            <person name="Secka A."/>
            <person name="Antonio M."/>
            <person name="Oren A."/>
            <person name="Chaudhuri R.R."/>
            <person name="La Ragione R."/>
            <person name="Hildebrand F."/>
            <person name="Pallen M.J."/>
        </authorList>
    </citation>
    <scope>NUCLEOTIDE SEQUENCE</scope>
    <source>
        <strain evidence="3">ChiHjej13B12-4958</strain>
    </source>
</reference>
<keyword evidence="2" id="KW-0472">Membrane</keyword>
<feature type="region of interest" description="Disordered" evidence="1">
    <location>
        <begin position="259"/>
        <end position="302"/>
    </location>
</feature>
<dbReference type="InterPro" id="IPR005625">
    <property type="entry name" value="PepSY-ass_TM"/>
</dbReference>
<dbReference type="Proteomes" id="UP000823858">
    <property type="component" value="Unassembled WGS sequence"/>
</dbReference>
<evidence type="ECO:0000256" key="1">
    <source>
        <dbReference type="SAM" id="MobiDB-lite"/>
    </source>
</evidence>
<dbReference type="PANTHER" id="PTHR34219:SF1">
    <property type="entry name" value="PEPSY DOMAIN-CONTAINING PROTEIN"/>
    <property type="match status" value="1"/>
</dbReference>
<protein>
    <submittedName>
        <fullName evidence="3">PepSY domain-containing protein</fullName>
    </submittedName>
</protein>
<name>A0A9D2QAK1_9CORY</name>
<keyword evidence="2" id="KW-0812">Transmembrane</keyword>
<comment type="caution">
    <text evidence="3">The sequence shown here is derived from an EMBL/GenBank/DDBJ whole genome shotgun (WGS) entry which is preliminary data.</text>
</comment>
<feature type="compositionally biased region" description="Gly residues" evidence="1">
    <location>
        <begin position="289"/>
        <end position="302"/>
    </location>
</feature>
<sequence length="484" mass="51421">MTTTTERPSPPSRARTASDQSLPRLLKRLHFFAGVLCAPLILIAAVTGFLYAVSPTVERILHHDLLTATVQDAPTAPVSDQVTAARAEFPDLPLAGVRLGEDDETTRVLLDDADLPESTTRAVFVDPYSGEVVGDSTQYGSSGALPLRHWLSQGHRMLWLGEPGRIYSELAASWLGVLAVGGLVMWWQRHRKHPERMLRTGGRGRTRTMRRHGATGTVVAVGLVFLTVTGLTWSSVAGANIGQMRSALSWQEPAVSTSIPGVAGASGTSGDAGAAEEHAGHEGHEGHSGHGGAGASSGSGGFVRGLNPGSVDRVAATAVEELRAPVTLTPPASDGEAWTVKENRAAYRLTNDAISVDWATGQVTDRVDFRDWPVAAQLSAWLIQLHMGTLFGLPNQLVLAALAAAIVVMVVWGYTMWFRRRGRNQVLASVPPRASAPGSSWNAGTVTLAVALVAYAAVAPLFGVTCLAFVVLSALWSRFSRSRR</sequence>
<accession>A0A9D2QAK1</accession>
<dbReference type="Pfam" id="PF03929">
    <property type="entry name" value="PepSY_TM"/>
    <property type="match status" value="1"/>
</dbReference>
<dbReference type="EMBL" id="DWVP01000001">
    <property type="protein sequence ID" value="HJC83971.1"/>
    <property type="molecule type" value="Genomic_DNA"/>
</dbReference>
<organism evidence="3 4">
    <name type="scientific">Candidatus Corynebacterium faecigallinarum</name>
    <dbReference type="NCBI Taxonomy" id="2838528"/>
    <lineage>
        <taxon>Bacteria</taxon>
        <taxon>Bacillati</taxon>
        <taxon>Actinomycetota</taxon>
        <taxon>Actinomycetes</taxon>
        <taxon>Mycobacteriales</taxon>
        <taxon>Corynebacteriaceae</taxon>
        <taxon>Corynebacterium</taxon>
    </lineage>
</organism>
<gene>
    <name evidence="3" type="ORF">H9751_00125</name>
</gene>
<feature type="transmembrane region" description="Helical" evidence="2">
    <location>
        <begin position="213"/>
        <end position="236"/>
    </location>
</feature>
<feature type="transmembrane region" description="Helical" evidence="2">
    <location>
        <begin position="31"/>
        <end position="53"/>
    </location>
</feature>
<reference evidence="3" key="2">
    <citation type="submission" date="2021-04" db="EMBL/GenBank/DDBJ databases">
        <authorList>
            <person name="Gilroy R."/>
        </authorList>
    </citation>
    <scope>NUCLEOTIDE SEQUENCE</scope>
    <source>
        <strain evidence="3">ChiHjej13B12-4958</strain>
    </source>
</reference>
<dbReference type="AlphaFoldDB" id="A0A9D2QAK1"/>